<evidence type="ECO:0000313" key="8">
    <source>
        <dbReference type="Proteomes" id="UP000520011"/>
    </source>
</evidence>
<dbReference type="AlphaFoldDB" id="A0A7W8MWY3"/>
<dbReference type="InterPro" id="IPR050833">
    <property type="entry name" value="Poly_Biosynth_Transport"/>
</dbReference>
<evidence type="ECO:0000256" key="3">
    <source>
        <dbReference type="ARBA" id="ARBA00022692"/>
    </source>
</evidence>
<feature type="transmembrane region" description="Helical" evidence="6">
    <location>
        <begin position="170"/>
        <end position="188"/>
    </location>
</feature>
<feature type="transmembrane region" description="Helical" evidence="6">
    <location>
        <begin position="329"/>
        <end position="348"/>
    </location>
</feature>
<evidence type="ECO:0000256" key="6">
    <source>
        <dbReference type="SAM" id="Phobius"/>
    </source>
</evidence>
<reference evidence="7 8" key="1">
    <citation type="submission" date="2020-08" db="EMBL/GenBank/DDBJ databases">
        <title>Genomic Encyclopedia of Type Strains, Phase IV (KMG-IV): sequencing the most valuable type-strain genomes for metagenomic binning, comparative biology and taxonomic classification.</title>
        <authorList>
            <person name="Goeker M."/>
        </authorList>
    </citation>
    <scope>NUCLEOTIDE SEQUENCE [LARGE SCALE GENOMIC DNA]</scope>
    <source>
        <strain evidence="7 8">DSM 16325</strain>
    </source>
</reference>
<feature type="transmembrane region" description="Helical" evidence="6">
    <location>
        <begin position="194"/>
        <end position="214"/>
    </location>
</feature>
<feature type="transmembrane region" description="Helical" evidence="6">
    <location>
        <begin position="449"/>
        <end position="470"/>
    </location>
</feature>
<keyword evidence="5 6" id="KW-0472">Membrane</keyword>
<feature type="transmembrane region" description="Helical" evidence="6">
    <location>
        <begin position="416"/>
        <end position="437"/>
    </location>
</feature>
<evidence type="ECO:0000256" key="1">
    <source>
        <dbReference type="ARBA" id="ARBA00004651"/>
    </source>
</evidence>
<dbReference type="GO" id="GO:0005886">
    <property type="term" value="C:plasma membrane"/>
    <property type="evidence" value="ECO:0007669"/>
    <property type="project" value="UniProtKB-SubCell"/>
</dbReference>
<dbReference type="PIRSF" id="PIRSF038958">
    <property type="entry name" value="PG_synth_SpoVB"/>
    <property type="match status" value="1"/>
</dbReference>
<feature type="transmembrane region" description="Helical" evidence="6">
    <location>
        <begin position="12"/>
        <end position="33"/>
    </location>
</feature>
<feature type="transmembrane region" description="Helical" evidence="6">
    <location>
        <begin position="389"/>
        <end position="410"/>
    </location>
</feature>
<dbReference type="InterPro" id="IPR002797">
    <property type="entry name" value="Polysacc_synth"/>
</dbReference>
<feature type="transmembrane region" description="Helical" evidence="6">
    <location>
        <begin position="360"/>
        <end position="382"/>
    </location>
</feature>
<accession>A0A7W8MWY3</accession>
<protein>
    <submittedName>
        <fullName evidence="7">PST family polysaccharide transporter</fullName>
    </submittedName>
</protein>
<keyword evidence="2" id="KW-1003">Cell membrane</keyword>
<evidence type="ECO:0000256" key="4">
    <source>
        <dbReference type="ARBA" id="ARBA00022989"/>
    </source>
</evidence>
<dbReference type="InterPro" id="IPR024923">
    <property type="entry name" value="PG_synth_SpoVB"/>
</dbReference>
<feature type="transmembrane region" description="Helical" evidence="6">
    <location>
        <begin position="235"/>
        <end position="256"/>
    </location>
</feature>
<gene>
    <name evidence="7" type="ORF">HNQ34_002942</name>
</gene>
<comment type="caution">
    <text evidence="7">The sequence shown here is derived from an EMBL/GenBank/DDBJ whole genome shotgun (WGS) entry which is preliminary data.</text>
</comment>
<comment type="subcellular location">
    <subcellularLocation>
        <location evidence="1">Cell membrane</location>
        <topology evidence="1">Multi-pass membrane protein</topology>
    </subcellularLocation>
</comment>
<dbReference type="PANTHER" id="PTHR30250">
    <property type="entry name" value="PST FAMILY PREDICTED COLANIC ACID TRANSPORTER"/>
    <property type="match status" value="1"/>
</dbReference>
<evidence type="ECO:0000256" key="5">
    <source>
        <dbReference type="ARBA" id="ARBA00023136"/>
    </source>
</evidence>
<feature type="transmembrane region" description="Helical" evidence="6">
    <location>
        <begin position="95"/>
        <end position="116"/>
    </location>
</feature>
<keyword evidence="4 6" id="KW-1133">Transmembrane helix</keyword>
<feature type="transmembrane region" description="Helical" evidence="6">
    <location>
        <begin position="53"/>
        <end position="75"/>
    </location>
</feature>
<feature type="transmembrane region" description="Helical" evidence="6">
    <location>
        <begin position="128"/>
        <end position="149"/>
    </location>
</feature>
<dbReference type="CDD" id="cd13124">
    <property type="entry name" value="MATE_SpoVB_like"/>
    <property type="match status" value="1"/>
</dbReference>
<dbReference type="EMBL" id="JACHEP010000022">
    <property type="protein sequence ID" value="MBB5325841.1"/>
    <property type="molecule type" value="Genomic_DNA"/>
</dbReference>
<keyword evidence="8" id="KW-1185">Reference proteome</keyword>
<evidence type="ECO:0000313" key="7">
    <source>
        <dbReference type="EMBL" id="MBB5325841.1"/>
    </source>
</evidence>
<organism evidence="7 8">
    <name type="scientific">Anoxybacteroides tepidamans</name>
    <dbReference type="NCBI Taxonomy" id="265948"/>
    <lineage>
        <taxon>Bacteria</taxon>
        <taxon>Bacillati</taxon>
        <taxon>Bacillota</taxon>
        <taxon>Bacilli</taxon>
        <taxon>Bacillales</taxon>
        <taxon>Anoxybacillaceae</taxon>
        <taxon>Anoxybacteroides</taxon>
    </lineage>
</organism>
<dbReference type="PANTHER" id="PTHR30250:SF29">
    <property type="entry name" value="POLYSACCHARIDE BIOSYNTHESIS PROTEIN C-TERMINAL DOMAIN-CONTAINING PROTEIN"/>
    <property type="match status" value="1"/>
</dbReference>
<feature type="transmembrane region" description="Helical" evidence="6">
    <location>
        <begin position="288"/>
        <end position="308"/>
    </location>
</feature>
<name>A0A7W8MWY3_9BACL</name>
<sequence length="532" mass="58787">MTLNGESRTLKIWRGTAILAIAAFITKVLSAFYRIPYQNIVGDVGFYIYQQVYPIYGIVVALATYGYPVVISKLVAERIEEKDEQGITYILQVSLWFLIGIGLLCFSALYIGGAYIAEWMGDEKLTPLIQIISFSFLLLPFLSTLRGYFQGQNNMVPTAVSQVAEQFVRVVTIIGSSYILIKSGRTLYEAGAGAIFGSLTGGFAALFVLIAYWLRRKKKEPYTKAMISTKKIVRYLFVQGLTICIANMVLTLTQLVDAMSLLSLLMKSGIEQQMAKTLKGMYDRGQPLIQLGTVVATSFSLTLVPLIAGAKKRGDKAFILEKTDLSLRVGIVVGVGASFGLASLIRPTNVMLFENDAGSLQLTILALSIFFTTIALTTSALLQGIGYEWITVTGVAIAVVCKWLCNLWLVRMFETTGAAVATLLSYMVMSLFLYFMLQKKTGVRFMRKKYVYSLIRAALMMVVTLKLYMWVTEPWGDSRFGAAGQALVGVLLGGSVYIIMVLKGKLFSQQEVTLFPFGEKLRILLSKIGDEQ</sequence>
<keyword evidence="3 6" id="KW-0812">Transmembrane</keyword>
<evidence type="ECO:0000256" key="2">
    <source>
        <dbReference type="ARBA" id="ARBA00022475"/>
    </source>
</evidence>
<dbReference type="Proteomes" id="UP000520011">
    <property type="component" value="Unassembled WGS sequence"/>
</dbReference>
<dbReference type="Pfam" id="PF01943">
    <property type="entry name" value="Polysacc_synt"/>
    <property type="match status" value="1"/>
</dbReference>
<dbReference type="RefSeq" id="WP_183255784.1">
    <property type="nucleotide sequence ID" value="NZ_JACHEP010000022.1"/>
</dbReference>
<proteinExistence type="predicted"/>
<feature type="transmembrane region" description="Helical" evidence="6">
    <location>
        <begin position="482"/>
        <end position="502"/>
    </location>
</feature>